<name>A0AAV9PLD0_9PEZI</name>
<keyword evidence="3" id="KW-1185">Reference proteome</keyword>
<dbReference type="InterPro" id="IPR006175">
    <property type="entry name" value="YjgF/YER057c/UK114"/>
</dbReference>
<dbReference type="InterPro" id="IPR035959">
    <property type="entry name" value="RutC-like_sf"/>
</dbReference>
<comment type="similarity">
    <text evidence="1">Belongs to the RutC family.</text>
</comment>
<dbReference type="CDD" id="cd00448">
    <property type="entry name" value="YjgF_YER057c_UK114_family"/>
    <property type="match status" value="1"/>
</dbReference>
<protein>
    <submittedName>
        <fullName evidence="2">Uncharacterized protein</fullName>
    </submittedName>
</protein>
<dbReference type="Proteomes" id="UP001337655">
    <property type="component" value="Unassembled WGS sequence"/>
</dbReference>
<sequence>MPAKQAIFTDKAPAPLKGIYNQAIVANGTVYCSGSIGMDPTTGKLVEGDIGARTHQIMKNLTAVLEAAGTNMDNVVKVNAFIADMKDFAAMNEVYTQYFGEVKPCRT</sequence>
<dbReference type="InterPro" id="IPR006056">
    <property type="entry name" value="RidA"/>
</dbReference>
<dbReference type="NCBIfam" id="TIGR00004">
    <property type="entry name" value="Rid family detoxifying hydrolase"/>
    <property type="match status" value="1"/>
</dbReference>
<proteinExistence type="inferred from homology"/>
<organism evidence="2 3">
    <name type="scientific">Saxophila tyrrhenica</name>
    <dbReference type="NCBI Taxonomy" id="1690608"/>
    <lineage>
        <taxon>Eukaryota</taxon>
        <taxon>Fungi</taxon>
        <taxon>Dikarya</taxon>
        <taxon>Ascomycota</taxon>
        <taxon>Pezizomycotina</taxon>
        <taxon>Dothideomycetes</taxon>
        <taxon>Dothideomycetidae</taxon>
        <taxon>Mycosphaerellales</taxon>
        <taxon>Extremaceae</taxon>
        <taxon>Saxophila</taxon>
    </lineage>
</organism>
<dbReference type="EMBL" id="JAVRRT010000002">
    <property type="protein sequence ID" value="KAK5174586.1"/>
    <property type="molecule type" value="Genomic_DNA"/>
</dbReference>
<dbReference type="SUPFAM" id="SSF55298">
    <property type="entry name" value="YjgF-like"/>
    <property type="match status" value="1"/>
</dbReference>
<reference evidence="2 3" key="1">
    <citation type="submission" date="2023-08" db="EMBL/GenBank/DDBJ databases">
        <title>Black Yeasts Isolated from many extreme environments.</title>
        <authorList>
            <person name="Coleine C."/>
            <person name="Stajich J.E."/>
            <person name="Selbmann L."/>
        </authorList>
    </citation>
    <scope>NUCLEOTIDE SEQUENCE [LARGE SCALE GENOMIC DNA]</scope>
    <source>
        <strain evidence="2 3">CCFEE 5935</strain>
    </source>
</reference>
<dbReference type="AlphaFoldDB" id="A0AAV9PLD0"/>
<dbReference type="FunFam" id="3.30.1330.40:FF:000001">
    <property type="entry name" value="L-PSP family endoribonuclease"/>
    <property type="match status" value="1"/>
</dbReference>
<dbReference type="GO" id="GO:0005829">
    <property type="term" value="C:cytosol"/>
    <property type="evidence" value="ECO:0007669"/>
    <property type="project" value="TreeGrafter"/>
</dbReference>
<dbReference type="GO" id="GO:0019239">
    <property type="term" value="F:deaminase activity"/>
    <property type="evidence" value="ECO:0007669"/>
    <property type="project" value="TreeGrafter"/>
</dbReference>
<dbReference type="GO" id="GO:0005739">
    <property type="term" value="C:mitochondrion"/>
    <property type="evidence" value="ECO:0007669"/>
    <property type="project" value="TreeGrafter"/>
</dbReference>
<dbReference type="RefSeq" id="XP_064663255.1">
    <property type="nucleotide sequence ID" value="XM_064798928.1"/>
</dbReference>
<dbReference type="PANTHER" id="PTHR11803:SF22">
    <property type="entry name" value="ENDORIBONUCLEASE FAMILY PROTEIN BRT1, PUTATIVE (AFU_ORTHOLOGUE AFUA_5G03780)-RELATED"/>
    <property type="match status" value="1"/>
</dbReference>
<evidence type="ECO:0000256" key="1">
    <source>
        <dbReference type="ARBA" id="ARBA00010552"/>
    </source>
</evidence>
<dbReference type="Pfam" id="PF01042">
    <property type="entry name" value="Ribonuc_L-PSP"/>
    <property type="match status" value="1"/>
</dbReference>
<accession>A0AAV9PLD0</accession>
<dbReference type="Gene3D" id="3.30.1330.40">
    <property type="entry name" value="RutC-like"/>
    <property type="match status" value="1"/>
</dbReference>
<evidence type="ECO:0000313" key="2">
    <source>
        <dbReference type="EMBL" id="KAK5174586.1"/>
    </source>
</evidence>
<comment type="caution">
    <text evidence="2">The sequence shown here is derived from an EMBL/GenBank/DDBJ whole genome shotgun (WGS) entry which is preliminary data.</text>
</comment>
<dbReference type="PANTHER" id="PTHR11803">
    <property type="entry name" value="2-IMINOBUTANOATE/2-IMINOPROPANOATE DEAMINASE RIDA"/>
    <property type="match status" value="1"/>
</dbReference>
<dbReference type="GeneID" id="89923015"/>
<evidence type="ECO:0000313" key="3">
    <source>
        <dbReference type="Proteomes" id="UP001337655"/>
    </source>
</evidence>
<gene>
    <name evidence="2" type="ORF">LTR77_001667</name>
</gene>